<keyword evidence="1 2" id="KW-0808">Transferase</keyword>
<accession>A0A4R2P0Z0</accession>
<dbReference type="InterPro" id="IPR027417">
    <property type="entry name" value="P-loop_NTPase"/>
</dbReference>
<evidence type="ECO:0000313" key="3">
    <source>
        <dbReference type="Proteomes" id="UP000294564"/>
    </source>
</evidence>
<dbReference type="Pfam" id="PF13469">
    <property type="entry name" value="Sulfotransfer_3"/>
    <property type="match status" value="2"/>
</dbReference>
<evidence type="ECO:0000313" key="2">
    <source>
        <dbReference type="EMBL" id="TCP28290.1"/>
    </source>
</evidence>
<dbReference type="Gene3D" id="3.40.50.300">
    <property type="entry name" value="P-loop containing nucleotide triphosphate hydrolases"/>
    <property type="match status" value="1"/>
</dbReference>
<dbReference type="InterPro" id="IPR026634">
    <property type="entry name" value="TPST-like"/>
</dbReference>
<keyword evidence="3" id="KW-1185">Reference proteome</keyword>
<dbReference type="GO" id="GO:0008476">
    <property type="term" value="F:protein-tyrosine sulfotransferase activity"/>
    <property type="evidence" value="ECO:0007669"/>
    <property type="project" value="InterPro"/>
</dbReference>
<evidence type="ECO:0000256" key="1">
    <source>
        <dbReference type="ARBA" id="ARBA00022679"/>
    </source>
</evidence>
<dbReference type="SUPFAM" id="SSF52540">
    <property type="entry name" value="P-loop containing nucleoside triphosphate hydrolases"/>
    <property type="match status" value="1"/>
</dbReference>
<name>A0A4R2P0Z0_9FLAO</name>
<dbReference type="EMBL" id="SLXM01000001">
    <property type="protein sequence ID" value="TCP28290.1"/>
    <property type="molecule type" value="Genomic_DNA"/>
</dbReference>
<dbReference type="PANTHER" id="PTHR12788">
    <property type="entry name" value="PROTEIN-TYROSINE SULFOTRANSFERASE 2"/>
    <property type="match status" value="1"/>
</dbReference>
<organism evidence="2 3">
    <name type="scientific">Tenacibaculum skagerrakense</name>
    <dbReference type="NCBI Taxonomy" id="186571"/>
    <lineage>
        <taxon>Bacteria</taxon>
        <taxon>Pseudomonadati</taxon>
        <taxon>Bacteroidota</taxon>
        <taxon>Flavobacteriia</taxon>
        <taxon>Flavobacteriales</taxon>
        <taxon>Flavobacteriaceae</taxon>
        <taxon>Tenacibaculum</taxon>
    </lineage>
</organism>
<dbReference type="RefSeq" id="WP_132792315.1">
    <property type="nucleotide sequence ID" value="NZ_SLXM01000001.1"/>
</dbReference>
<gene>
    <name evidence="2" type="ORF">EV195_101454</name>
</gene>
<proteinExistence type="predicted"/>
<comment type="caution">
    <text evidence="2">The sequence shown here is derived from an EMBL/GenBank/DDBJ whole genome shotgun (WGS) entry which is preliminary data.</text>
</comment>
<dbReference type="PANTHER" id="PTHR12788:SF10">
    <property type="entry name" value="PROTEIN-TYROSINE SULFOTRANSFERASE"/>
    <property type="match status" value="1"/>
</dbReference>
<dbReference type="OrthoDB" id="1423644at2"/>
<reference evidence="2 3" key="1">
    <citation type="submission" date="2019-03" db="EMBL/GenBank/DDBJ databases">
        <title>Genomic Encyclopedia of Type Strains, Phase IV (KMG-IV): sequencing the most valuable type-strain genomes for metagenomic binning, comparative biology and taxonomic classification.</title>
        <authorList>
            <person name="Goeker M."/>
        </authorList>
    </citation>
    <scope>NUCLEOTIDE SEQUENCE [LARGE SCALE GENOMIC DNA]</scope>
    <source>
        <strain evidence="2 3">DSM 14836</strain>
    </source>
</reference>
<sequence length="244" mass="28406">MSKAKKFIIKSYFNVIKSGSPAFIMGHMRSGSSLLEHILSSNPSIIGSGEQARVYKSTYDFQKSEFFGRVNNKSFFKKFPYFTDQVLHNHLTPNHDLLKDSNGKFIFLIRDPHETLSSMKKLKKAYNGVSEYFDYVSYYQERITYLLEFSKKLHPSQQTFVTYEDIVSNTSETLSKLSEFLELNEPLTPEYKLKKTTGILGDRSENIKKQSILKNKKELIELDEQTKKDLYQSYSSAEHHFKNL</sequence>
<protein>
    <submittedName>
        <fullName evidence="2">Sulfotransferase family protein</fullName>
    </submittedName>
</protein>
<dbReference type="Proteomes" id="UP000294564">
    <property type="component" value="Unassembled WGS sequence"/>
</dbReference>
<dbReference type="AlphaFoldDB" id="A0A4R2P0Z0"/>